<protein>
    <recommendedName>
        <fullName evidence="2">SAM domain-containing protein</fullName>
    </recommendedName>
</protein>
<dbReference type="PROSITE" id="PS50105">
    <property type="entry name" value="SAM_DOMAIN"/>
    <property type="match status" value="1"/>
</dbReference>
<name>A0A9W7DUK1_9STRA</name>
<dbReference type="OrthoDB" id="199832at2759"/>
<dbReference type="Gene3D" id="1.10.150.50">
    <property type="entry name" value="Transcription Factor, Ets-1"/>
    <property type="match status" value="1"/>
</dbReference>
<gene>
    <name evidence="3" type="ORF">TrRE_jg11538</name>
</gene>
<evidence type="ECO:0000313" key="4">
    <source>
        <dbReference type="Proteomes" id="UP001165082"/>
    </source>
</evidence>
<dbReference type="AlphaFoldDB" id="A0A9W7DUK1"/>
<dbReference type="SUPFAM" id="SSF47769">
    <property type="entry name" value="SAM/Pointed domain"/>
    <property type="match status" value="1"/>
</dbReference>
<evidence type="ECO:0000259" key="2">
    <source>
        <dbReference type="PROSITE" id="PS50105"/>
    </source>
</evidence>
<dbReference type="CDD" id="cd09487">
    <property type="entry name" value="SAM_superfamily"/>
    <property type="match status" value="1"/>
</dbReference>
<feature type="domain" description="SAM" evidence="2">
    <location>
        <begin position="186"/>
        <end position="247"/>
    </location>
</feature>
<keyword evidence="4" id="KW-1185">Reference proteome</keyword>
<comment type="caution">
    <text evidence="3">The sequence shown here is derived from an EMBL/GenBank/DDBJ whole genome shotgun (WGS) entry which is preliminary data.</text>
</comment>
<reference evidence="3" key="1">
    <citation type="submission" date="2022-07" db="EMBL/GenBank/DDBJ databases">
        <title>Genome analysis of Parmales, a sister group of diatoms, reveals the evolutionary specialization of diatoms from phago-mixotrophs to photoautotrophs.</title>
        <authorList>
            <person name="Ban H."/>
            <person name="Sato S."/>
            <person name="Yoshikawa S."/>
            <person name="Kazumasa Y."/>
            <person name="Nakamura Y."/>
            <person name="Ichinomiya M."/>
            <person name="Saitoh K."/>
            <person name="Sato N."/>
            <person name="Blanc-Mathieu R."/>
            <person name="Endo H."/>
            <person name="Kuwata A."/>
            <person name="Ogata H."/>
        </authorList>
    </citation>
    <scope>NUCLEOTIDE SEQUENCE</scope>
</reference>
<dbReference type="Pfam" id="PF00536">
    <property type="entry name" value="SAM_1"/>
    <property type="match status" value="1"/>
</dbReference>
<sequence length="247" mass="25357">MSSFGSRPHIAVDSPQNFEGFKAAIMRQREKVISGYVADDPPPQIVQAASDAKGYGTGLARMMGNMMMAGGFGGANMAAAMAGAQAHAQAGTFNAGGGFNTNVHMNQFSTTTTSTATAGNMDFGVSKPPPPPSYGGAAPAYPMGFSMNRGEPEISIPVAAEAYPVSDSSAPPAYGSAPGDPSASVSTTADVVGVLSSLGLSEYAATFEKEGVDGSLFRMLDENALTELGVTSSLHRKKIVSWIEKNS</sequence>
<evidence type="ECO:0000256" key="1">
    <source>
        <dbReference type="SAM" id="MobiDB-lite"/>
    </source>
</evidence>
<dbReference type="InterPro" id="IPR013761">
    <property type="entry name" value="SAM/pointed_sf"/>
</dbReference>
<evidence type="ECO:0000313" key="3">
    <source>
        <dbReference type="EMBL" id="GMH54800.1"/>
    </source>
</evidence>
<accession>A0A9W7DUK1</accession>
<dbReference type="EMBL" id="BRXZ01003438">
    <property type="protein sequence ID" value="GMH54800.1"/>
    <property type="molecule type" value="Genomic_DNA"/>
</dbReference>
<feature type="region of interest" description="Disordered" evidence="1">
    <location>
        <begin position="167"/>
        <end position="186"/>
    </location>
</feature>
<organism evidence="3 4">
    <name type="scientific">Triparma retinervis</name>
    <dbReference type="NCBI Taxonomy" id="2557542"/>
    <lineage>
        <taxon>Eukaryota</taxon>
        <taxon>Sar</taxon>
        <taxon>Stramenopiles</taxon>
        <taxon>Ochrophyta</taxon>
        <taxon>Bolidophyceae</taxon>
        <taxon>Parmales</taxon>
        <taxon>Triparmaceae</taxon>
        <taxon>Triparma</taxon>
    </lineage>
</organism>
<proteinExistence type="predicted"/>
<dbReference type="SMART" id="SM00454">
    <property type="entry name" value="SAM"/>
    <property type="match status" value="1"/>
</dbReference>
<dbReference type="Proteomes" id="UP001165082">
    <property type="component" value="Unassembled WGS sequence"/>
</dbReference>
<dbReference type="InterPro" id="IPR001660">
    <property type="entry name" value="SAM"/>
</dbReference>